<accession>A2FK06</accession>
<protein>
    <submittedName>
        <fullName evidence="1">Uncharacterized protein</fullName>
    </submittedName>
</protein>
<proteinExistence type="predicted"/>
<dbReference type="KEGG" id="tva:4752494"/>
<keyword evidence="2" id="KW-1185">Reference proteome</keyword>
<dbReference type="RefSeq" id="XP_001307683.1">
    <property type="nucleotide sequence ID" value="XM_001307682.1"/>
</dbReference>
<dbReference type="VEuPathDB" id="TrichDB:TVAG_346160"/>
<dbReference type="OrthoDB" id="15698at2759"/>
<gene>
    <name evidence="1" type="ORF">TVAG_346160</name>
</gene>
<dbReference type="AlphaFoldDB" id="A2FK06"/>
<reference evidence="1" key="2">
    <citation type="journal article" date="2007" name="Science">
        <title>Draft genome sequence of the sexually transmitted pathogen Trichomonas vaginalis.</title>
        <authorList>
            <person name="Carlton J.M."/>
            <person name="Hirt R.P."/>
            <person name="Silva J.C."/>
            <person name="Delcher A.L."/>
            <person name="Schatz M."/>
            <person name="Zhao Q."/>
            <person name="Wortman J.R."/>
            <person name="Bidwell S.L."/>
            <person name="Alsmark U.C.M."/>
            <person name="Besteiro S."/>
            <person name="Sicheritz-Ponten T."/>
            <person name="Noel C.J."/>
            <person name="Dacks J.B."/>
            <person name="Foster P.G."/>
            <person name="Simillion C."/>
            <person name="Van de Peer Y."/>
            <person name="Miranda-Saavedra D."/>
            <person name="Barton G.J."/>
            <person name="Westrop G.D."/>
            <person name="Mueller S."/>
            <person name="Dessi D."/>
            <person name="Fiori P.L."/>
            <person name="Ren Q."/>
            <person name="Paulsen I."/>
            <person name="Zhang H."/>
            <person name="Bastida-Corcuera F.D."/>
            <person name="Simoes-Barbosa A."/>
            <person name="Brown M.T."/>
            <person name="Hayes R.D."/>
            <person name="Mukherjee M."/>
            <person name="Okumura C.Y."/>
            <person name="Schneider R."/>
            <person name="Smith A.J."/>
            <person name="Vanacova S."/>
            <person name="Villalvazo M."/>
            <person name="Haas B.J."/>
            <person name="Pertea M."/>
            <person name="Feldblyum T.V."/>
            <person name="Utterback T.R."/>
            <person name="Shu C.L."/>
            <person name="Osoegawa K."/>
            <person name="de Jong P.J."/>
            <person name="Hrdy I."/>
            <person name="Horvathova L."/>
            <person name="Zubacova Z."/>
            <person name="Dolezal P."/>
            <person name="Malik S.B."/>
            <person name="Logsdon J.M. Jr."/>
            <person name="Henze K."/>
            <person name="Gupta A."/>
            <person name="Wang C.C."/>
            <person name="Dunne R.L."/>
            <person name="Upcroft J.A."/>
            <person name="Upcroft P."/>
            <person name="White O."/>
            <person name="Salzberg S.L."/>
            <person name="Tang P."/>
            <person name="Chiu C.-H."/>
            <person name="Lee Y.-S."/>
            <person name="Embley T.M."/>
            <person name="Coombs G.H."/>
            <person name="Mottram J.C."/>
            <person name="Tachezy J."/>
            <person name="Fraser-Liggett C.M."/>
            <person name="Johnson P.J."/>
        </authorList>
    </citation>
    <scope>NUCLEOTIDE SEQUENCE [LARGE SCALE GENOMIC DNA]</scope>
    <source>
        <strain evidence="1">G3</strain>
    </source>
</reference>
<name>A2FK06_TRIV3</name>
<organism evidence="1 2">
    <name type="scientific">Trichomonas vaginalis (strain ATCC PRA-98 / G3)</name>
    <dbReference type="NCBI Taxonomy" id="412133"/>
    <lineage>
        <taxon>Eukaryota</taxon>
        <taxon>Metamonada</taxon>
        <taxon>Parabasalia</taxon>
        <taxon>Trichomonadida</taxon>
        <taxon>Trichomonadidae</taxon>
        <taxon>Trichomonas</taxon>
    </lineage>
</organism>
<evidence type="ECO:0000313" key="1">
    <source>
        <dbReference type="EMBL" id="EAX94753.1"/>
    </source>
</evidence>
<dbReference type="EMBL" id="DS113839">
    <property type="protein sequence ID" value="EAX94753.1"/>
    <property type="molecule type" value="Genomic_DNA"/>
</dbReference>
<sequence length="183" mass="21549">MYLIQLNNHNLRRSNCFHISEKLVLAINNVEYLLNKSFAVSISQKLCDQYILDNCIAKYALNIDIASSSTYGVLKDMLQYEKKEIECDVTVLQDIFHIGIALEMNELIDIYKKHVIDKKRLKPKNCIQFLDYYIFISADKQIERIADFISTHFSKIDEIQFKMIAKKLMWTFFIGYLAMKNLQ</sequence>
<dbReference type="VEuPathDB" id="TrichDB:TVAGG3_1018870"/>
<dbReference type="InParanoid" id="A2FK06"/>
<dbReference type="SMR" id="A2FK06"/>
<evidence type="ECO:0000313" key="2">
    <source>
        <dbReference type="Proteomes" id="UP000001542"/>
    </source>
</evidence>
<reference evidence="1" key="1">
    <citation type="submission" date="2006-10" db="EMBL/GenBank/DDBJ databases">
        <authorList>
            <person name="Amadeo P."/>
            <person name="Zhao Q."/>
            <person name="Wortman J."/>
            <person name="Fraser-Liggett C."/>
            <person name="Carlton J."/>
        </authorList>
    </citation>
    <scope>NUCLEOTIDE SEQUENCE</scope>
    <source>
        <strain evidence="1">G3</strain>
    </source>
</reference>
<dbReference type="Proteomes" id="UP000001542">
    <property type="component" value="Unassembled WGS sequence"/>
</dbReference>